<protein>
    <submittedName>
        <fullName evidence="1">Uncharacterized protein</fullName>
    </submittedName>
</protein>
<dbReference type="AlphaFoldDB" id="A0A975GL44"/>
<evidence type="ECO:0000313" key="2">
    <source>
        <dbReference type="Proteomes" id="UP000663722"/>
    </source>
</evidence>
<reference evidence="1" key="1">
    <citation type="journal article" date="2021" name="Microb. Physiol.">
        <title>Proteogenomic Insights into the Physiology of Marine, Sulfate-Reducing, Filamentous Desulfonema limicola and Desulfonema magnum.</title>
        <authorList>
            <person name="Schnaars V."/>
            <person name="Wohlbrand L."/>
            <person name="Scheve S."/>
            <person name="Hinrichs C."/>
            <person name="Reinhardt R."/>
            <person name="Rabus R."/>
        </authorList>
    </citation>
    <scope>NUCLEOTIDE SEQUENCE</scope>
    <source>
        <strain evidence="1">4be13</strain>
    </source>
</reference>
<gene>
    <name evidence="1" type="ORF">dnm_012790</name>
</gene>
<dbReference type="EMBL" id="CP061800">
    <property type="protein sequence ID" value="QTA85274.1"/>
    <property type="molecule type" value="Genomic_DNA"/>
</dbReference>
<proteinExistence type="predicted"/>
<dbReference type="KEGG" id="dmm:dnm_012790"/>
<dbReference type="Proteomes" id="UP000663722">
    <property type="component" value="Chromosome"/>
</dbReference>
<sequence length="43" mass="4943">MLGKNSKIFIIRCDRQIMGVYMKKVLGVKCQVLGKLQIFHASF</sequence>
<evidence type="ECO:0000313" key="1">
    <source>
        <dbReference type="EMBL" id="QTA85274.1"/>
    </source>
</evidence>
<name>A0A975GL44_9BACT</name>
<keyword evidence="2" id="KW-1185">Reference proteome</keyword>
<accession>A0A975GL44</accession>
<organism evidence="1 2">
    <name type="scientific">Desulfonema magnum</name>
    <dbReference type="NCBI Taxonomy" id="45655"/>
    <lineage>
        <taxon>Bacteria</taxon>
        <taxon>Pseudomonadati</taxon>
        <taxon>Thermodesulfobacteriota</taxon>
        <taxon>Desulfobacteria</taxon>
        <taxon>Desulfobacterales</taxon>
        <taxon>Desulfococcaceae</taxon>
        <taxon>Desulfonema</taxon>
    </lineage>
</organism>